<proteinExistence type="inferred from homology"/>
<evidence type="ECO:0000256" key="2">
    <source>
        <dbReference type="ARBA" id="ARBA00022603"/>
    </source>
</evidence>
<feature type="domain" description="DNA methylase N-4/N-6" evidence="5">
    <location>
        <begin position="41"/>
        <end position="264"/>
    </location>
</feature>
<dbReference type="EMBL" id="MHKO01000006">
    <property type="protein sequence ID" value="OGY93074.1"/>
    <property type="molecule type" value="Genomic_DNA"/>
</dbReference>
<dbReference type="InterPro" id="IPR002052">
    <property type="entry name" value="DNA_methylase_N6_adenine_CS"/>
</dbReference>
<evidence type="ECO:0000259" key="5">
    <source>
        <dbReference type="Pfam" id="PF01555"/>
    </source>
</evidence>
<keyword evidence="2 6" id="KW-0489">Methyltransferase</keyword>
<dbReference type="PRINTS" id="PR00508">
    <property type="entry name" value="S21N4MTFRASE"/>
</dbReference>
<accession>A0A1G2BV89</accession>
<dbReference type="Pfam" id="PF01555">
    <property type="entry name" value="N6_N4_Mtase"/>
    <property type="match status" value="1"/>
</dbReference>
<dbReference type="GO" id="GO:0032259">
    <property type="term" value="P:methylation"/>
    <property type="evidence" value="ECO:0007669"/>
    <property type="project" value="UniProtKB-KW"/>
</dbReference>
<evidence type="ECO:0000313" key="6">
    <source>
        <dbReference type="EMBL" id="OGY93074.1"/>
    </source>
</evidence>
<dbReference type="Proteomes" id="UP000178109">
    <property type="component" value="Unassembled WGS sequence"/>
</dbReference>
<dbReference type="PANTHER" id="PTHR13370:SF3">
    <property type="entry name" value="TRNA (GUANINE(10)-N2)-METHYLTRANSFERASE HOMOLOG"/>
    <property type="match status" value="1"/>
</dbReference>
<evidence type="ECO:0000256" key="4">
    <source>
        <dbReference type="RuleBase" id="RU362026"/>
    </source>
</evidence>
<gene>
    <name evidence="6" type="ORF">A3H70_05405</name>
</gene>
<dbReference type="InterPro" id="IPR029063">
    <property type="entry name" value="SAM-dependent_MTases_sf"/>
</dbReference>
<evidence type="ECO:0000313" key="7">
    <source>
        <dbReference type="Proteomes" id="UP000178109"/>
    </source>
</evidence>
<dbReference type="AlphaFoldDB" id="A0A1G2BV89"/>
<dbReference type="PROSITE" id="PS00092">
    <property type="entry name" value="N6_MTASE"/>
    <property type="match status" value="1"/>
</dbReference>
<name>A0A1G2BV89_9BACT</name>
<sequence>MEGNKKILESVKYKPYFSKGNFVLYNADCLKILEQLPENSIDMIFADPPYLLSNGGFTVHAGKMVSVNKGQWDVSNGLKKDFEFHLEWTKACHRVLKPGGTIWISGTYHSIYQCGFALQVNKFHILNDITWFKPNASPNLSCRFFTASHETLVWARKDKKGKHKFNYEEMKNGAWANDFLKKPNKQMRSVWAIGTPKTEEKKFGKHPTQKPVDLLVRIVVASTDKGDLVLDPFTGSSTTGIAAHLNGRKFIGVDLEKKYLDLSAKRYNDLKEGLL</sequence>
<dbReference type="InterPro" id="IPR002941">
    <property type="entry name" value="DNA_methylase_N4/N6"/>
</dbReference>
<dbReference type="PANTHER" id="PTHR13370">
    <property type="entry name" value="RNA METHYLASE-RELATED"/>
    <property type="match status" value="1"/>
</dbReference>
<dbReference type="GO" id="GO:0008170">
    <property type="term" value="F:N-methyltransferase activity"/>
    <property type="evidence" value="ECO:0007669"/>
    <property type="project" value="InterPro"/>
</dbReference>
<dbReference type="InterPro" id="IPR001091">
    <property type="entry name" value="RM_Methyltransferase"/>
</dbReference>
<dbReference type="GO" id="GO:0009007">
    <property type="term" value="F:site-specific DNA-methyltransferase (adenine-specific) activity"/>
    <property type="evidence" value="ECO:0007669"/>
    <property type="project" value="TreeGrafter"/>
</dbReference>
<evidence type="ECO:0000256" key="1">
    <source>
        <dbReference type="ARBA" id="ARBA00006594"/>
    </source>
</evidence>
<comment type="caution">
    <text evidence="6">The sequence shown here is derived from an EMBL/GenBank/DDBJ whole genome shotgun (WGS) entry which is preliminary data.</text>
</comment>
<dbReference type="Gene3D" id="3.40.50.150">
    <property type="entry name" value="Vaccinia Virus protein VP39"/>
    <property type="match status" value="1"/>
</dbReference>
<protein>
    <recommendedName>
        <fullName evidence="4">Methyltransferase</fullName>
        <ecNumber evidence="4">2.1.1.-</ecNumber>
    </recommendedName>
</protein>
<comment type="similarity">
    <text evidence="1 4">Belongs to the N(4)/N(6)-methyltransferase family.</text>
</comment>
<keyword evidence="3" id="KW-0808">Transferase</keyword>
<dbReference type="SUPFAM" id="SSF53335">
    <property type="entry name" value="S-adenosyl-L-methionine-dependent methyltransferases"/>
    <property type="match status" value="1"/>
</dbReference>
<organism evidence="6 7">
    <name type="scientific">Candidatus Komeilibacteria bacterium RIFCSPLOWO2_02_FULL_48_11</name>
    <dbReference type="NCBI Taxonomy" id="1798553"/>
    <lineage>
        <taxon>Bacteria</taxon>
        <taxon>Candidatus Komeiliibacteriota</taxon>
    </lineage>
</organism>
<dbReference type="GO" id="GO:0005737">
    <property type="term" value="C:cytoplasm"/>
    <property type="evidence" value="ECO:0007669"/>
    <property type="project" value="TreeGrafter"/>
</dbReference>
<dbReference type="GO" id="GO:0003677">
    <property type="term" value="F:DNA binding"/>
    <property type="evidence" value="ECO:0007669"/>
    <property type="project" value="InterPro"/>
</dbReference>
<dbReference type="EC" id="2.1.1.-" evidence="4"/>
<evidence type="ECO:0000256" key="3">
    <source>
        <dbReference type="ARBA" id="ARBA00022679"/>
    </source>
</evidence>
<reference evidence="6 7" key="1">
    <citation type="journal article" date="2016" name="Nat. Commun.">
        <title>Thousands of microbial genomes shed light on interconnected biogeochemical processes in an aquifer system.</title>
        <authorList>
            <person name="Anantharaman K."/>
            <person name="Brown C.T."/>
            <person name="Hug L.A."/>
            <person name="Sharon I."/>
            <person name="Castelle C.J."/>
            <person name="Probst A.J."/>
            <person name="Thomas B.C."/>
            <person name="Singh A."/>
            <person name="Wilkins M.J."/>
            <person name="Karaoz U."/>
            <person name="Brodie E.L."/>
            <person name="Williams K.H."/>
            <person name="Hubbard S.S."/>
            <person name="Banfield J.F."/>
        </authorList>
    </citation>
    <scope>NUCLEOTIDE SEQUENCE [LARGE SCALE GENOMIC DNA]</scope>
</reference>